<proteinExistence type="predicted"/>
<organism evidence="2 3">
    <name type="scientific">Pedobacter panaciterrae</name>
    <dbReference type="NCBI Taxonomy" id="363849"/>
    <lineage>
        <taxon>Bacteria</taxon>
        <taxon>Pseudomonadati</taxon>
        <taxon>Bacteroidota</taxon>
        <taxon>Sphingobacteriia</taxon>
        <taxon>Sphingobacteriales</taxon>
        <taxon>Sphingobacteriaceae</taxon>
        <taxon>Pedobacter</taxon>
    </lineage>
</organism>
<dbReference type="Pfam" id="PF11738">
    <property type="entry name" value="DUF3298"/>
    <property type="match status" value="1"/>
</dbReference>
<evidence type="ECO:0000313" key="2">
    <source>
        <dbReference type="EMBL" id="MEJ2904920.1"/>
    </source>
</evidence>
<accession>A0ABU8NRN9</accession>
<keyword evidence="3" id="KW-1185">Reference proteome</keyword>
<dbReference type="EMBL" id="JBBEUB010000008">
    <property type="protein sequence ID" value="MEJ2904920.1"/>
    <property type="molecule type" value="Genomic_DNA"/>
</dbReference>
<dbReference type="RefSeq" id="WP_288882621.1">
    <property type="nucleotide sequence ID" value="NZ_CBFGNQ010000008.1"/>
</dbReference>
<name>A0ABU8NRN9_9SPHI</name>
<dbReference type="Proteomes" id="UP001378956">
    <property type="component" value="Unassembled WGS sequence"/>
</dbReference>
<sequence length="389" mass="44924">MNLYRSTIYISSVVCLSIFFSCNGDGKQKSSKISKSTPGTLQIPEILPHALPEEFYMRLEGEIGGQAVVMNLQRDKSEFYGNYYYQGSWLTLSEMETSLKETFVFSESGFNLNDEERFMHLKWTGVGFVGYWTADNGRKSYPLILRESYPEGSFQFKHRIFKDSIQSVPVEYEKGIVEFQEQYIVADGNNRDYKWLDKVIKLRDGINGSQSWERGISKKSDGILNALLVDLPDTLGADSALLHSNYFNMSKNTILYNERSFLVLEKNFSAYTGGLHPNYSTTMVCFDVKNKKLLHLKDILKADANLSAVLESCFREQYGLKKNQSLKEILFEEEIYENHNFYFNNNGLAFKYNTYEIAPYSEGEISIFLPFSKIRNMIRPTFLQRFDPS</sequence>
<evidence type="ECO:0000259" key="1">
    <source>
        <dbReference type="Pfam" id="PF11738"/>
    </source>
</evidence>
<feature type="domain" description="DUF3298" evidence="1">
    <location>
        <begin position="297"/>
        <end position="372"/>
    </location>
</feature>
<dbReference type="InterPro" id="IPR021729">
    <property type="entry name" value="DUF3298"/>
</dbReference>
<dbReference type="Gene3D" id="3.30.565.40">
    <property type="entry name" value="Fervidobacterium nodosum Rt17-B1 like"/>
    <property type="match status" value="1"/>
</dbReference>
<protein>
    <submittedName>
        <fullName evidence="2">RsiV family protein</fullName>
    </submittedName>
</protein>
<dbReference type="PROSITE" id="PS51257">
    <property type="entry name" value="PROKAR_LIPOPROTEIN"/>
    <property type="match status" value="1"/>
</dbReference>
<comment type="caution">
    <text evidence="2">The sequence shown here is derived from an EMBL/GenBank/DDBJ whole genome shotgun (WGS) entry which is preliminary data.</text>
</comment>
<evidence type="ECO:0000313" key="3">
    <source>
        <dbReference type="Proteomes" id="UP001378956"/>
    </source>
</evidence>
<dbReference type="Gene3D" id="3.90.640.20">
    <property type="entry name" value="Heat-shock cognate protein, ATPase"/>
    <property type="match status" value="1"/>
</dbReference>
<gene>
    <name evidence="2" type="ORF">WAE58_20915</name>
</gene>
<reference evidence="2 3" key="1">
    <citation type="submission" date="2024-03" db="EMBL/GenBank/DDBJ databases">
        <title>Sequence of Lycoming College Course Isolates.</title>
        <authorList>
            <person name="Plotts O."/>
            <person name="Newman J."/>
        </authorList>
    </citation>
    <scope>NUCLEOTIDE SEQUENCE [LARGE SCALE GENOMIC DNA]</scope>
    <source>
        <strain evidence="2 3">CJB-3</strain>
    </source>
</reference>
<dbReference type="InterPro" id="IPR037126">
    <property type="entry name" value="PdaC/RsiV-like_sf"/>
</dbReference>